<name>A0A8E2JDJ7_9PEZI</name>
<protein>
    <submittedName>
        <fullName evidence="2">Uncharacterized protein</fullName>
    </submittedName>
</protein>
<evidence type="ECO:0000313" key="3">
    <source>
        <dbReference type="Proteomes" id="UP000250266"/>
    </source>
</evidence>
<reference evidence="2 3" key="1">
    <citation type="journal article" date="2016" name="Nat. Commun.">
        <title>Ectomycorrhizal ecology is imprinted in the genome of the dominant symbiotic fungus Cenococcum geophilum.</title>
        <authorList>
            <consortium name="DOE Joint Genome Institute"/>
            <person name="Peter M."/>
            <person name="Kohler A."/>
            <person name="Ohm R.A."/>
            <person name="Kuo A."/>
            <person name="Krutzmann J."/>
            <person name="Morin E."/>
            <person name="Arend M."/>
            <person name="Barry K.W."/>
            <person name="Binder M."/>
            <person name="Choi C."/>
            <person name="Clum A."/>
            <person name="Copeland A."/>
            <person name="Grisel N."/>
            <person name="Haridas S."/>
            <person name="Kipfer T."/>
            <person name="LaButti K."/>
            <person name="Lindquist E."/>
            <person name="Lipzen A."/>
            <person name="Maire R."/>
            <person name="Meier B."/>
            <person name="Mihaltcheva S."/>
            <person name="Molinier V."/>
            <person name="Murat C."/>
            <person name="Poggeler S."/>
            <person name="Quandt C.A."/>
            <person name="Sperisen C."/>
            <person name="Tritt A."/>
            <person name="Tisserant E."/>
            <person name="Crous P.W."/>
            <person name="Henrissat B."/>
            <person name="Nehls U."/>
            <person name="Egli S."/>
            <person name="Spatafora J.W."/>
            <person name="Grigoriev I.V."/>
            <person name="Martin F.M."/>
        </authorList>
    </citation>
    <scope>NUCLEOTIDE SEQUENCE [LARGE SCALE GENOMIC DNA]</scope>
    <source>
        <strain evidence="2 3">CBS 459.81</strain>
    </source>
</reference>
<proteinExistence type="predicted"/>
<feature type="compositionally biased region" description="Polar residues" evidence="1">
    <location>
        <begin position="240"/>
        <end position="254"/>
    </location>
</feature>
<feature type="region of interest" description="Disordered" evidence="1">
    <location>
        <begin position="186"/>
        <end position="317"/>
    </location>
</feature>
<feature type="region of interest" description="Disordered" evidence="1">
    <location>
        <begin position="57"/>
        <end position="163"/>
    </location>
</feature>
<dbReference type="EMBL" id="KV745054">
    <property type="protein sequence ID" value="OCK78528.1"/>
    <property type="molecule type" value="Genomic_DNA"/>
</dbReference>
<dbReference type="AlphaFoldDB" id="A0A8E2JDJ7"/>
<feature type="compositionally biased region" description="Basic and acidic residues" evidence="1">
    <location>
        <begin position="263"/>
        <end position="284"/>
    </location>
</feature>
<feature type="compositionally biased region" description="Basic and acidic residues" evidence="1">
    <location>
        <begin position="220"/>
        <end position="233"/>
    </location>
</feature>
<gene>
    <name evidence="2" type="ORF">K432DRAFT_394699</name>
</gene>
<keyword evidence="3" id="KW-1185">Reference proteome</keyword>
<sequence>MRTTNDQSLFAWSFSTNKPQLELAVSNPTPSPTLEALDDDYDWGFGFRKENKSIWSRKEKKKKVSKRELPSEDASTLLGVEAEAEAEVQPAAEEPVAEELATEEPVAEELATEEPAVAERAAEELVAEEPTAAEPTLGEPVLGESAAEQSVTEQMAEDVTEHAQSTIASRIRALVNVAERPVEEAALVTANRGEPEVPRDIPSSSPQEGERLEQLTNRELANKPKEKVDEKSVKWKLSKLQPQTEAQQASTEQHSAVGAEQSKGQHTDEEVKANCQHERNEQKSDTSGTLGSAPETIGTSVSADTAKDGPSDLANDAEVDDKEVHPPFEVFANSPKHFANCRDIIFYHRHAPDSPITLTNGSLRMEIPLTVPLVLLGSFDAHIEYHVGLIACGTENESHQVMGMLLGKWRSKRDRFVRFGLEKDTVFTFFVDLKCVASAVSRNIWIDPPQRLLQHYHQQSDHHGLQISVALDSSSIGFGYHHTGNEAWEWLENESRLVLRNETHEQDAMILRFRSENGDQVLFVLLGLQVRPGYGEMPVHKRTRLWLVDVTELDPTPTASVGDSDWKSNVHVSGGQSLRLLTRKIRGRRIGGFRRRRRR</sequence>
<feature type="compositionally biased region" description="Acidic residues" evidence="1">
    <location>
        <begin position="95"/>
        <end position="112"/>
    </location>
</feature>
<evidence type="ECO:0000313" key="2">
    <source>
        <dbReference type="EMBL" id="OCK78528.1"/>
    </source>
</evidence>
<dbReference type="Proteomes" id="UP000250266">
    <property type="component" value="Unassembled WGS sequence"/>
</dbReference>
<evidence type="ECO:0000256" key="1">
    <source>
        <dbReference type="SAM" id="MobiDB-lite"/>
    </source>
</evidence>
<accession>A0A8E2JDJ7</accession>
<organism evidence="2 3">
    <name type="scientific">Lepidopterella palustris CBS 459.81</name>
    <dbReference type="NCBI Taxonomy" id="1314670"/>
    <lineage>
        <taxon>Eukaryota</taxon>
        <taxon>Fungi</taxon>
        <taxon>Dikarya</taxon>
        <taxon>Ascomycota</taxon>
        <taxon>Pezizomycotina</taxon>
        <taxon>Dothideomycetes</taxon>
        <taxon>Pleosporomycetidae</taxon>
        <taxon>Mytilinidiales</taxon>
        <taxon>Argynnaceae</taxon>
        <taxon>Lepidopterella</taxon>
    </lineage>
</organism>